<dbReference type="OrthoDB" id="1449049at2"/>
<evidence type="ECO:0000313" key="3">
    <source>
        <dbReference type="Proteomes" id="UP000270185"/>
    </source>
</evidence>
<organism evidence="2 3">
    <name type="scientific">Kaistella carnis</name>
    <dbReference type="NCBI Taxonomy" id="1241979"/>
    <lineage>
        <taxon>Bacteria</taxon>
        <taxon>Pseudomonadati</taxon>
        <taxon>Bacteroidota</taxon>
        <taxon>Flavobacteriia</taxon>
        <taxon>Flavobacteriales</taxon>
        <taxon>Weeksellaceae</taxon>
        <taxon>Chryseobacterium group</taxon>
        <taxon>Kaistella</taxon>
    </lineage>
</organism>
<gene>
    <name evidence="2" type="ORF">EIB73_14125</name>
</gene>
<keyword evidence="1" id="KW-0732">Signal</keyword>
<evidence type="ECO:0000256" key="1">
    <source>
        <dbReference type="SAM" id="SignalP"/>
    </source>
</evidence>
<feature type="signal peptide" evidence="1">
    <location>
        <begin position="1"/>
        <end position="20"/>
    </location>
</feature>
<dbReference type="RefSeq" id="WP_125025878.1">
    <property type="nucleotide sequence ID" value="NZ_CP034159.1"/>
</dbReference>
<dbReference type="AlphaFoldDB" id="A0A3G8XM05"/>
<keyword evidence="3" id="KW-1185">Reference proteome</keyword>
<name>A0A3G8XM05_9FLAO</name>
<protein>
    <submittedName>
        <fullName evidence="2">Uncharacterized protein</fullName>
    </submittedName>
</protein>
<dbReference type="Proteomes" id="UP000270185">
    <property type="component" value="Chromosome"/>
</dbReference>
<proteinExistence type="predicted"/>
<evidence type="ECO:0000313" key="2">
    <source>
        <dbReference type="EMBL" id="AZI34242.1"/>
    </source>
</evidence>
<dbReference type="EMBL" id="CP034159">
    <property type="protein sequence ID" value="AZI34242.1"/>
    <property type="molecule type" value="Genomic_DNA"/>
</dbReference>
<feature type="chain" id="PRO_5017979963" evidence="1">
    <location>
        <begin position="21"/>
        <end position="223"/>
    </location>
</feature>
<sequence length="223" mass="24324">MKKKIQLLLLISAYALSAQTGNVGINTDNPEEKLHVNGTMKAKDLILDLNSTASQIPELSPGENYSFLLKSTSANRITTYNVQSTGGTPTNTFPAPFGIIQYNIKTDNADKDWVNAYDTRINASKYVLIVNSFNFNLPVVLNSTSVESRRLGPVAQVYTYEQGGTWWIKADYNGFAPPSTTTTQGLWNVSLMIFDKTFARNKVVTVDLNGATTGAAATALITN</sequence>
<accession>A0A3G8XM05</accession>
<reference evidence="3" key="1">
    <citation type="submission" date="2018-11" db="EMBL/GenBank/DDBJ databases">
        <title>Proposal to divide the Flavobacteriaceae and reorganize its genera based on Amino Acid Identity values calculated from whole genome sequences.</title>
        <authorList>
            <person name="Nicholson A.C."/>
            <person name="Gulvik C.A."/>
            <person name="Whitney A.M."/>
            <person name="Humrighouse B.W."/>
            <person name="Bell M."/>
            <person name="Holmes B."/>
            <person name="Steigerwalt A.G."/>
            <person name="Villarma A."/>
            <person name="Sheth M."/>
            <person name="Batra D."/>
            <person name="Pryor J."/>
            <person name="Bernardet J.-F."/>
            <person name="Hugo C."/>
            <person name="Kampfer P."/>
            <person name="Newman J.D."/>
            <person name="McQuiston J.R."/>
        </authorList>
    </citation>
    <scope>NUCLEOTIDE SEQUENCE [LARGE SCALE GENOMIC DNA]</scope>
    <source>
        <strain evidence="3">G0081</strain>
    </source>
</reference>
<dbReference type="KEGG" id="ccas:EIB73_14125"/>